<keyword evidence="5" id="KW-0133">Cell shape</keyword>
<dbReference type="InterPro" id="IPR007227">
    <property type="entry name" value="Cell_shape_determining_MreD"/>
</dbReference>
<feature type="transmembrane region" description="Helical" evidence="8">
    <location>
        <begin position="98"/>
        <end position="122"/>
    </location>
</feature>
<evidence type="ECO:0000256" key="3">
    <source>
        <dbReference type="ARBA" id="ARBA00022475"/>
    </source>
</evidence>
<feature type="transmembrane region" description="Helical" evidence="8">
    <location>
        <begin position="36"/>
        <end position="54"/>
    </location>
</feature>
<dbReference type="Proteomes" id="UP000756387">
    <property type="component" value="Unassembled WGS sequence"/>
</dbReference>
<evidence type="ECO:0000256" key="1">
    <source>
        <dbReference type="ARBA" id="ARBA00004651"/>
    </source>
</evidence>
<comment type="caution">
    <text evidence="9">The sequence shown here is derived from an EMBL/GenBank/DDBJ whole genome shotgun (WGS) entry which is preliminary data.</text>
</comment>
<keyword evidence="3" id="KW-1003">Cell membrane</keyword>
<comment type="subcellular location">
    <subcellularLocation>
        <location evidence="1">Cell membrane</location>
        <topology evidence="1">Multi-pass membrane protein</topology>
    </subcellularLocation>
</comment>
<protein>
    <submittedName>
        <fullName evidence="9">Rod shape-determining protein MreD</fullName>
    </submittedName>
</protein>
<evidence type="ECO:0000256" key="4">
    <source>
        <dbReference type="ARBA" id="ARBA00022692"/>
    </source>
</evidence>
<comment type="similarity">
    <text evidence="2">Belongs to the MreD family.</text>
</comment>
<evidence type="ECO:0000256" key="2">
    <source>
        <dbReference type="ARBA" id="ARBA00007776"/>
    </source>
</evidence>
<feature type="transmembrane region" description="Helical" evidence="8">
    <location>
        <begin position="74"/>
        <end position="91"/>
    </location>
</feature>
<keyword evidence="4 8" id="KW-0812">Transmembrane</keyword>
<keyword evidence="7 8" id="KW-0472">Membrane</keyword>
<keyword evidence="6 8" id="KW-1133">Transmembrane helix</keyword>
<evidence type="ECO:0000313" key="9">
    <source>
        <dbReference type="EMBL" id="MBE7325119.1"/>
    </source>
</evidence>
<accession>A0ABR9RU75</accession>
<dbReference type="RefSeq" id="WP_193638448.1">
    <property type="nucleotide sequence ID" value="NZ_JADCSA010000009.1"/>
</dbReference>
<dbReference type="NCBIfam" id="TIGR03426">
    <property type="entry name" value="shape_MreD"/>
    <property type="match status" value="1"/>
</dbReference>
<evidence type="ECO:0000256" key="6">
    <source>
        <dbReference type="ARBA" id="ARBA00022989"/>
    </source>
</evidence>
<evidence type="ECO:0000256" key="8">
    <source>
        <dbReference type="SAM" id="Phobius"/>
    </source>
</evidence>
<evidence type="ECO:0000313" key="10">
    <source>
        <dbReference type="Proteomes" id="UP000756387"/>
    </source>
</evidence>
<gene>
    <name evidence="9" type="primary">mreD</name>
    <name evidence="9" type="ORF">IEQ44_10665</name>
</gene>
<organism evidence="9 10">
    <name type="scientific">Nocardioides malaquae</name>
    <dbReference type="NCBI Taxonomy" id="2773426"/>
    <lineage>
        <taxon>Bacteria</taxon>
        <taxon>Bacillati</taxon>
        <taxon>Actinomycetota</taxon>
        <taxon>Actinomycetes</taxon>
        <taxon>Propionibacteriales</taxon>
        <taxon>Nocardioidaceae</taxon>
        <taxon>Nocardioides</taxon>
    </lineage>
</organism>
<sequence length="173" mass="17927">MSVVRAVVGGLLVLLALGLQISLFPHLAWRGVVPNLVLLVVVAAALSCSGRYALVLAFTGGVLMDLVGPADHYAGRWALALVVVAWVAARVRQDARPGTLAVLTTVAACSFIGTSVFALTGLLLRDPVVGVGEMLTVIGVAVLFDLLLTPVVLPLTMRALRRVAPAGAERVTA</sequence>
<proteinExistence type="inferred from homology"/>
<feature type="transmembrane region" description="Helical" evidence="8">
    <location>
        <begin position="134"/>
        <end position="153"/>
    </location>
</feature>
<evidence type="ECO:0000256" key="7">
    <source>
        <dbReference type="ARBA" id="ARBA00023136"/>
    </source>
</evidence>
<evidence type="ECO:0000256" key="5">
    <source>
        <dbReference type="ARBA" id="ARBA00022960"/>
    </source>
</evidence>
<keyword evidence="10" id="KW-1185">Reference proteome</keyword>
<feature type="transmembrane region" description="Helical" evidence="8">
    <location>
        <begin position="6"/>
        <end position="24"/>
    </location>
</feature>
<dbReference type="EMBL" id="JADCSA010000009">
    <property type="protein sequence ID" value="MBE7325119.1"/>
    <property type="molecule type" value="Genomic_DNA"/>
</dbReference>
<name>A0ABR9RU75_9ACTN</name>
<reference evidence="9 10" key="1">
    <citation type="submission" date="2020-10" db="EMBL/GenBank/DDBJ databases">
        <title>Nocardioides sp. isolated from sludge.</title>
        <authorList>
            <person name="Zhang X."/>
        </authorList>
    </citation>
    <scope>NUCLEOTIDE SEQUENCE [LARGE SCALE GENOMIC DNA]</scope>
    <source>
        <strain evidence="9 10">Y6</strain>
    </source>
</reference>